<organism evidence="2">
    <name type="scientific">Prevotella sp. GTC17260</name>
    <dbReference type="NCBI Taxonomy" id="3236796"/>
    <lineage>
        <taxon>Bacteria</taxon>
        <taxon>Pseudomonadati</taxon>
        <taxon>Bacteroidota</taxon>
        <taxon>Bacteroidia</taxon>
        <taxon>Bacteroidales</taxon>
        <taxon>Prevotellaceae</taxon>
        <taxon>Prevotella</taxon>
    </lineage>
</organism>
<protein>
    <submittedName>
        <fullName evidence="2">Glycosyltransferase family 4 protein</fullName>
    </submittedName>
</protein>
<name>A0AB33JGR0_9BACT</name>
<dbReference type="PANTHER" id="PTHR12526">
    <property type="entry name" value="GLYCOSYLTRANSFERASE"/>
    <property type="match status" value="1"/>
</dbReference>
<evidence type="ECO:0000259" key="1">
    <source>
        <dbReference type="Pfam" id="PF00534"/>
    </source>
</evidence>
<dbReference type="Pfam" id="PF00534">
    <property type="entry name" value="Glycos_transf_1"/>
    <property type="match status" value="1"/>
</dbReference>
<dbReference type="SUPFAM" id="SSF53756">
    <property type="entry name" value="UDP-Glycosyltransferase/glycogen phosphorylase"/>
    <property type="match status" value="1"/>
</dbReference>
<dbReference type="GO" id="GO:0016757">
    <property type="term" value="F:glycosyltransferase activity"/>
    <property type="evidence" value="ECO:0007669"/>
    <property type="project" value="InterPro"/>
</dbReference>
<dbReference type="Gene3D" id="3.40.50.2000">
    <property type="entry name" value="Glycogen Phosphorylase B"/>
    <property type="match status" value="2"/>
</dbReference>
<feature type="domain" description="Glycosyl transferase family 1" evidence="1">
    <location>
        <begin position="185"/>
        <end position="343"/>
    </location>
</feature>
<reference evidence="2" key="1">
    <citation type="submission" date="2024-07" db="EMBL/GenBank/DDBJ databases">
        <title>Complete genome sequence of Prevotella sp. YM-2024 GTC17260.</title>
        <authorList>
            <person name="Hayashi M."/>
            <person name="Muto Y."/>
            <person name="Tanaka K."/>
            <person name="Niwa H."/>
        </authorList>
    </citation>
    <scope>NUCLEOTIDE SEQUENCE</scope>
    <source>
        <strain evidence="2">GTC17260</strain>
    </source>
</reference>
<dbReference type="EMBL" id="AP035788">
    <property type="protein sequence ID" value="BFO79325.1"/>
    <property type="molecule type" value="Genomic_DNA"/>
</dbReference>
<dbReference type="AlphaFoldDB" id="A0AB33JGR0"/>
<gene>
    <name evidence="2" type="ORF">GTC17260_19600</name>
</gene>
<evidence type="ECO:0000313" key="2">
    <source>
        <dbReference type="EMBL" id="BFO79325.1"/>
    </source>
</evidence>
<accession>A0AB33JGR0</accession>
<sequence length="369" mass="42209">MKKENNLPTLLFIMHMPPPVHGAAMVGQYIYDSKLFQENFDCHYINLATAKNLDDIGKKSLSKLWHFICLLTTICKTVKRIKPSLVYVTPNAKGAAFYKDFIVVALLKAMGCNIVVHYHNKGVVERKGHLLDKLLYKRFFRGLKVILLAKELYDDISDFASPEQVYICANGIPDTVTHPIDRPSNTSFKFLFLSNMMKDKGVYTLLEACKLLKARGISFFCTFVGGWKDVTCAAFEHEVEKKRLTKYVLATGPMYGNDKDKYWYEADAFIFPTYNECFPLVLLEAMQHGLPCISTNVGGILSIVDEDNTGFIVHVGNADELADKMQWMTEHRHEAAEMGKRGFEKYKAQYTLEIFETRLMKIFEEILNQ</sequence>
<proteinExistence type="predicted"/>
<dbReference type="CDD" id="cd03801">
    <property type="entry name" value="GT4_PimA-like"/>
    <property type="match status" value="1"/>
</dbReference>
<dbReference type="InterPro" id="IPR001296">
    <property type="entry name" value="Glyco_trans_1"/>
</dbReference>